<protein>
    <submittedName>
        <fullName evidence="2">Flavodoxin</fullName>
    </submittedName>
</protein>
<dbReference type="GO" id="GO:0010181">
    <property type="term" value="F:FMN binding"/>
    <property type="evidence" value="ECO:0007669"/>
    <property type="project" value="InterPro"/>
</dbReference>
<proteinExistence type="predicted"/>
<evidence type="ECO:0000259" key="1">
    <source>
        <dbReference type="PROSITE" id="PS50902"/>
    </source>
</evidence>
<dbReference type="Gene3D" id="3.40.50.360">
    <property type="match status" value="1"/>
</dbReference>
<dbReference type="InterPro" id="IPR008254">
    <property type="entry name" value="Flavodoxin/NO_synth"/>
</dbReference>
<dbReference type="PROSITE" id="PS50902">
    <property type="entry name" value="FLAVODOXIN_LIKE"/>
    <property type="match status" value="1"/>
</dbReference>
<reference evidence="2 3" key="1">
    <citation type="journal article" date="2015" name="Nature">
        <title>rRNA introns, odd ribosomes, and small enigmatic genomes across a large radiation of phyla.</title>
        <authorList>
            <person name="Brown C.T."/>
            <person name="Hug L.A."/>
            <person name="Thomas B.C."/>
            <person name="Sharon I."/>
            <person name="Castelle C.J."/>
            <person name="Singh A."/>
            <person name="Wilkins M.J."/>
            <person name="Williams K.H."/>
            <person name="Banfield J.F."/>
        </authorList>
    </citation>
    <scope>NUCLEOTIDE SEQUENCE [LARGE SCALE GENOMIC DNA]</scope>
</reference>
<dbReference type="PATRIC" id="fig|1619087.5.peg.394"/>
<name>A0A0G0K3Q4_9BACT</name>
<accession>A0A0G0K3Q4</accession>
<dbReference type="SUPFAM" id="SSF52218">
    <property type="entry name" value="Flavoproteins"/>
    <property type="match status" value="1"/>
</dbReference>
<sequence length="68" mass="7132">MTGLSLAGKKAAAFGCGESIYEFFCGAVDTLEKKLKELGAEIVATSFKVDGDIGPYLAKAQEWGASIK</sequence>
<dbReference type="InterPro" id="IPR029039">
    <property type="entry name" value="Flavoprotein-like_sf"/>
</dbReference>
<dbReference type="Pfam" id="PF00258">
    <property type="entry name" value="Flavodoxin_1"/>
    <property type="match status" value="1"/>
</dbReference>
<dbReference type="Proteomes" id="UP000034852">
    <property type="component" value="Unassembled WGS sequence"/>
</dbReference>
<evidence type="ECO:0000313" key="3">
    <source>
        <dbReference type="Proteomes" id="UP000034852"/>
    </source>
</evidence>
<dbReference type="EMBL" id="LBTH01000030">
    <property type="protein sequence ID" value="KKQ35256.1"/>
    <property type="molecule type" value="Genomic_DNA"/>
</dbReference>
<dbReference type="AlphaFoldDB" id="A0A0G0K3Q4"/>
<gene>
    <name evidence="2" type="ORF">US52_C0030G0008</name>
</gene>
<evidence type="ECO:0000313" key="2">
    <source>
        <dbReference type="EMBL" id="KKQ35256.1"/>
    </source>
</evidence>
<feature type="domain" description="Flavodoxin-like" evidence="1">
    <location>
        <begin position="1"/>
        <end position="68"/>
    </location>
</feature>
<organism evidence="2 3">
    <name type="scientific">candidate division WS6 bacterium GW2011_GWA2_37_6</name>
    <dbReference type="NCBI Taxonomy" id="1619087"/>
    <lineage>
        <taxon>Bacteria</taxon>
        <taxon>Candidatus Dojkabacteria</taxon>
    </lineage>
</organism>
<comment type="caution">
    <text evidence="2">The sequence shown here is derived from an EMBL/GenBank/DDBJ whole genome shotgun (WGS) entry which is preliminary data.</text>
</comment>